<reference evidence="1" key="2">
    <citation type="journal article" date="2015" name="Fish Shellfish Immunol.">
        <title>Early steps in the European eel (Anguilla anguilla)-Vibrio vulnificus interaction in the gills: Role of the RtxA13 toxin.</title>
        <authorList>
            <person name="Callol A."/>
            <person name="Pajuelo D."/>
            <person name="Ebbesson L."/>
            <person name="Teles M."/>
            <person name="MacKenzie S."/>
            <person name="Amaro C."/>
        </authorList>
    </citation>
    <scope>NUCLEOTIDE SEQUENCE</scope>
</reference>
<organism evidence="1">
    <name type="scientific">Anguilla anguilla</name>
    <name type="common">European freshwater eel</name>
    <name type="synonym">Muraena anguilla</name>
    <dbReference type="NCBI Taxonomy" id="7936"/>
    <lineage>
        <taxon>Eukaryota</taxon>
        <taxon>Metazoa</taxon>
        <taxon>Chordata</taxon>
        <taxon>Craniata</taxon>
        <taxon>Vertebrata</taxon>
        <taxon>Euteleostomi</taxon>
        <taxon>Actinopterygii</taxon>
        <taxon>Neopterygii</taxon>
        <taxon>Teleostei</taxon>
        <taxon>Anguilliformes</taxon>
        <taxon>Anguillidae</taxon>
        <taxon>Anguilla</taxon>
    </lineage>
</organism>
<dbReference type="EMBL" id="GBXM01045948">
    <property type="protein sequence ID" value="JAH62629.1"/>
    <property type="molecule type" value="Transcribed_RNA"/>
</dbReference>
<reference evidence="1" key="1">
    <citation type="submission" date="2014-11" db="EMBL/GenBank/DDBJ databases">
        <authorList>
            <person name="Amaro Gonzalez C."/>
        </authorList>
    </citation>
    <scope>NUCLEOTIDE SEQUENCE</scope>
</reference>
<sequence>MSTICSSLSANYNFLYF</sequence>
<proteinExistence type="predicted"/>
<evidence type="ECO:0000313" key="1">
    <source>
        <dbReference type="EMBL" id="JAH62629.1"/>
    </source>
</evidence>
<name>A0A0E9U9P2_ANGAN</name>
<accession>A0A0E9U9P2</accession>
<dbReference type="AlphaFoldDB" id="A0A0E9U9P2"/>
<protein>
    <submittedName>
        <fullName evidence="1">Uncharacterized protein</fullName>
    </submittedName>
</protein>